<dbReference type="InterPro" id="IPR009609">
    <property type="entry name" value="Phosphonate_metab_PhnG"/>
</dbReference>
<dbReference type="Proteomes" id="UP000036780">
    <property type="component" value="Unassembled WGS sequence"/>
</dbReference>
<name>A0A0L0QRY0_VIRPA</name>
<evidence type="ECO:0000313" key="1">
    <source>
        <dbReference type="EMBL" id="KNE21322.1"/>
    </source>
</evidence>
<gene>
    <name evidence="1" type="ORF">AFK71_06515</name>
</gene>
<organism evidence="1 2">
    <name type="scientific">Virgibacillus pantothenticus</name>
    <dbReference type="NCBI Taxonomy" id="1473"/>
    <lineage>
        <taxon>Bacteria</taxon>
        <taxon>Bacillati</taxon>
        <taxon>Bacillota</taxon>
        <taxon>Bacilli</taxon>
        <taxon>Bacillales</taxon>
        <taxon>Bacillaceae</taxon>
        <taxon>Virgibacillus</taxon>
    </lineage>
</organism>
<dbReference type="EMBL" id="LGTO01000005">
    <property type="protein sequence ID" value="KNE21322.1"/>
    <property type="molecule type" value="Genomic_DNA"/>
</dbReference>
<keyword evidence="1" id="KW-0456">Lyase</keyword>
<protein>
    <submittedName>
        <fullName evidence="1">Phosphonate C-P lyase</fullName>
    </submittedName>
</protein>
<dbReference type="GO" id="GO:0016829">
    <property type="term" value="F:lyase activity"/>
    <property type="evidence" value="ECO:0007669"/>
    <property type="project" value="UniProtKB-KW"/>
</dbReference>
<reference evidence="2" key="1">
    <citation type="submission" date="2015-07" db="EMBL/GenBank/DDBJ databases">
        <title>Fjat-10053 dsm26.</title>
        <authorList>
            <person name="Liu B."/>
            <person name="Wang J."/>
            <person name="Zhu Y."/>
            <person name="Liu G."/>
            <person name="Chen Q."/>
            <person name="Chen Z."/>
            <person name="Lan J."/>
            <person name="Che J."/>
            <person name="Ge C."/>
            <person name="Shi H."/>
            <person name="Pan Z."/>
            <person name="Liu X."/>
        </authorList>
    </citation>
    <scope>NUCLEOTIDE SEQUENCE [LARGE SCALE GENOMIC DNA]</scope>
    <source>
        <strain evidence="2">DSM 26</strain>
    </source>
</reference>
<dbReference type="GeneID" id="66872948"/>
<dbReference type="Pfam" id="PF06754">
    <property type="entry name" value="PhnG"/>
    <property type="match status" value="1"/>
</dbReference>
<keyword evidence="2" id="KW-1185">Reference proteome</keyword>
<dbReference type="AlphaFoldDB" id="A0A0L0QRY0"/>
<evidence type="ECO:0000313" key="2">
    <source>
        <dbReference type="Proteomes" id="UP000036780"/>
    </source>
</evidence>
<comment type="caution">
    <text evidence="1">The sequence shown here is derived from an EMBL/GenBank/DDBJ whole genome shotgun (WGS) entry which is preliminary data.</text>
</comment>
<dbReference type="PATRIC" id="fig|1473.5.peg.4312"/>
<dbReference type="OrthoDB" id="3182891at2"/>
<sequence>MKRRRRTEILVQANTDLAKSLAYQIKQTYTYKEIVAPQYGLTMVKMRESAKKSLFYIGEMLVTEAKVEINEQIGIGVVQGMQDDLATNLAIIDAAYNAQLPETLAWADVLLEAEADIHHKRAKQQAELMETKVSFETMDV</sequence>
<dbReference type="NCBIfam" id="TIGR03293">
    <property type="entry name" value="PhnG_redo"/>
    <property type="match status" value="1"/>
</dbReference>
<accession>A0A0L0QRY0</accession>
<proteinExistence type="predicted"/>
<dbReference type="GO" id="GO:0015716">
    <property type="term" value="P:organic phosphonate transport"/>
    <property type="evidence" value="ECO:0007669"/>
    <property type="project" value="InterPro"/>
</dbReference>
<dbReference type="GO" id="GO:0019634">
    <property type="term" value="P:organic phosphonate metabolic process"/>
    <property type="evidence" value="ECO:0007669"/>
    <property type="project" value="InterPro"/>
</dbReference>
<dbReference type="RefSeq" id="WP_050350744.1">
    <property type="nucleotide sequence ID" value="NZ_BOSN01000004.1"/>
</dbReference>